<gene>
    <name evidence="9" type="ORF">Nepgr_006103</name>
</gene>
<keyword evidence="10" id="KW-1185">Reference proteome</keyword>
<protein>
    <submittedName>
        <fullName evidence="9">Uncharacterized protein</fullName>
    </submittedName>
</protein>
<proteinExistence type="inferred from homology"/>
<accession>A0AAD3S4F5</accession>
<comment type="caution">
    <text evidence="9">The sequence shown here is derived from an EMBL/GenBank/DDBJ whole genome shotgun (WGS) entry which is preliminary data.</text>
</comment>
<evidence type="ECO:0000256" key="1">
    <source>
        <dbReference type="ARBA" id="ARBA00004162"/>
    </source>
</evidence>
<dbReference type="Proteomes" id="UP001279734">
    <property type="component" value="Unassembled WGS sequence"/>
</dbReference>
<keyword evidence="5 8" id="KW-1133">Transmembrane helix</keyword>
<organism evidence="9 10">
    <name type="scientific">Nepenthes gracilis</name>
    <name type="common">Slender pitcher plant</name>
    <dbReference type="NCBI Taxonomy" id="150966"/>
    <lineage>
        <taxon>Eukaryota</taxon>
        <taxon>Viridiplantae</taxon>
        <taxon>Streptophyta</taxon>
        <taxon>Embryophyta</taxon>
        <taxon>Tracheophyta</taxon>
        <taxon>Spermatophyta</taxon>
        <taxon>Magnoliopsida</taxon>
        <taxon>eudicotyledons</taxon>
        <taxon>Gunneridae</taxon>
        <taxon>Pentapetalae</taxon>
        <taxon>Caryophyllales</taxon>
        <taxon>Nepenthaceae</taxon>
        <taxon>Nepenthes</taxon>
    </lineage>
</organism>
<feature type="transmembrane region" description="Helical" evidence="8">
    <location>
        <begin position="80"/>
        <end position="106"/>
    </location>
</feature>
<name>A0AAD3S4F5_NEPGR</name>
<evidence type="ECO:0000256" key="2">
    <source>
        <dbReference type="ARBA" id="ARBA00022473"/>
    </source>
</evidence>
<dbReference type="GO" id="GO:0005886">
    <property type="term" value="C:plasma membrane"/>
    <property type="evidence" value="ECO:0007669"/>
    <property type="project" value="UniProtKB-SubCell"/>
</dbReference>
<evidence type="ECO:0000256" key="4">
    <source>
        <dbReference type="ARBA" id="ARBA00022692"/>
    </source>
</evidence>
<keyword evidence="6 8" id="KW-0472">Membrane</keyword>
<evidence type="ECO:0000256" key="8">
    <source>
        <dbReference type="SAM" id="Phobius"/>
    </source>
</evidence>
<evidence type="ECO:0000313" key="10">
    <source>
        <dbReference type="Proteomes" id="UP001279734"/>
    </source>
</evidence>
<evidence type="ECO:0000256" key="3">
    <source>
        <dbReference type="ARBA" id="ARBA00022475"/>
    </source>
</evidence>
<dbReference type="InterPro" id="IPR051525">
    <property type="entry name" value="DVL_RTFL_regulatory"/>
</dbReference>
<keyword evidence="4 8" id="KW-0812">Transmembrane</keyword>
<dbReference type="PANTHER" id="PTHR33102">
    <property type="entry name" value="DVL19-RELATED-RELATED"/>
    <property type="match status" value="1"/>
</dbReference>
<evidence type="ECO:0000256" key="5">
    <source>
        <dbReference type="ARBA" id="ARBA00022989"/>
    </source>
</evidence>
<comment type="subcellular location">
    <subcellularLocation>
        <location evidence="1">Cell membrane</location>
        <topology evidence="1">Single-pass membrane protein</topology>
    </subcellularLocation>
</comment>
<dbReference type="AlphaFoldDB" id="A0AAD3S4F5"/>
<evidence type="ECO:0000313" key="9">
    <source>
        <dbReference type="EMBL" id="GMH04264.1"/>
    </source>
</evidence>
<dbReference type="GO" id="GO:0008285">
    <property type="term" value="P:negative regulation of cell population proliferation"/>
    <property type="evidence" value="ECO:0007669"/>
    <property type="project" value="InterPro"/>
</dbReference>
<keyword evidence="3" id="KW-1003">Cell membrane</keyword>
<keyword evidence="2" id="KW-0217">Developmental protein</keyword>
<dbReference type="InterPro" id="IPR012552">
    <property type="entry name" value="DVL"/>
</dbReference>
<evidence type="ECO:0000256" key="7">
    <source>
        <dbReference type="ARBA" id="ARBA00024340"/>
    </source>
</evidence>
<dbReference type="GO" id="GO:0048367">
    <property type="term" value="P:shoot system development"/>
    <property type="evidence" value="ECO:0007669"/>
    <property type="project" value="UniProtKB-ARBA"/>
</dbReference>
<evidence type="ECO:0000256" key="6">
    <source>
        <dbReference type="ARBA" id="ARBA00023136"/>
    </source>
</evidence>
<comment type="similarity">
    <text evidence="7">Belongs to the DVL/RTFL small polypeptides family.</text>
</comment>
<dbReference type="EMBL" id="BSYO01000005">
    <property type="protein sequence ID" value="GMH04264.1"/>
    <property type="molecule type" value="Genomic_DNA"/>
</dbReference>
<sequence>MAMASAAISATDAPTLYWDEKWKLSKEGSCGSVHPSNKRCAFTRKCARLVKEHRARFYIVRRCVTMLICWRGDDNGSSRCVVVIVVSLVIMVTMSIVVLLVIATVIGRNTDNVKVALVFATTILVVTGDKSDYRGGIGACGGGGIFYNNDNGCGSNYVDPDMPHTKICHSIIFVV</sequence>
<reference evidence="9" key="1">
    <citation type="submission" date="2023-05" db="EMBL/GenBank/DDBJ databases">
        <title>Nepenthes gracilis genome sequencing.</title>
        <authorList>
            <person name="Fukushima K."/>
        </authorList>
    </citation>
    <scope>NUCLEOTIDE SEQUENCE</scope>
    <source>
        <strain evidence="9">SING2019-196</strain>
    </source>
</reference>
<dbReference type="Pfam" id="PF08137">
    <property type="entry name" value="DVL"/>
    <property type="match status" value="1"/>
</dbReference>